<comment type="caution">
    <text evidence="2">The sequence shown here is derived from an EMBL/GenBank/DDBJ whole genome shotgun (WGS) entry which is preliminary data.</text>
</comment>
<evidence type="ECO:0000313" key="2">
    <source>
        <dbReference type="EMBL" id="GLB44390.1"/>
    </source>
</evidence>
<dbReference type="AlphaFoldDB" id="A0A9P3PYK5"/>
<feature type="compositionally biased region" description="Basic and acidic residues" evidence="1">
    <location>
        <begin position="42"/>
        <end position="79"/>
    </location>
</feature>
<name>A0A9P3PYK5_LYOSH</name>
<reference evidence="2" key="1">
    <citation type="submission" date="2022-07" db="EMBL/GenBank/DDBJ databases">
        <title>The genome of Lyophyllum shimeji provides insight into the initial evolution of ectomycorrhizal fungal genome.</title>
        <authorList>
            <person name="Kobayashi Y."/>
            <person name="Shibata T."/>
            <person name="Hirakawa H."/>
            <person name="Shigenobu S."/>
            <person name="Nishiyama T."/>
            <person name="Yamada A."/>
            <person name="Hasebe M."/>
            <person name="Kawaguchi M."/>
        </authorList>
    </citation>
    <scope>NUCLEOTIDE SEQUENCE</scope>
    <source>
        <strain evidence="2">AT787</strain>
    </source>
</reference>
<feature type="region of interest" description="Disordered" evidence="1">
    <location>
        <begin position="26"/>
        <end position="92"/>
    </location>
</feature>
<feature type="compositionally biased region" description="Low complexity" evidence="1">
    <location>
        <begin position="26"/>
        <end position="41"/>
    </location>
</feature>
<keyword evidence="3" id="KW-1185">Reference proteome</keyword>
<evidence type="ECO:0000256" key="1">
    <source>
        <dbReference type="SAM" id="MobiDB-lite"/>
    </source>
</evidence>
<proteinExistence type="predicted"/>
<dbReference type="Proteomes" id="UP001063166">
    <property type="component" value="Unassembled WGS sequence"/>
</dbReference>
<evidence type="ECO:0000313" key="3">
    <source>
        <dbReference type="Proteomes" id="UP001063166"/>
    </source>
</evidence>
<gene>
    <name evidence="2" type="ORF">LshimejAT787_1700170</name>
</gene>
<dbReference type="EMBL" id="BRPK01000017">
    <property type="protein sequence ID" value="GLB44390.1"/>
    <property type="molecule type" value="Genomic_DNA"/>
</dbReference>
<accession>A0A9P3PYK5</accession>
<organism evidence="2 3">
    <name type="scientific">Lyophyllum shimeji</name>
    <name type="common">Hon-shimeji</name>
    <name type="synonym">Tricholoma shimeji</name>
    <dbReference type="NCBI Taxonomy" id="47721"/>
    <lineage>
        <taxon>Eukaryota</taxon>
        <taxon>Fungi</taxon>
        <taxon>Dikarya</taxon>
        <taxon>Basidiomycota</taxon>
        <taxon>Agaricomycotina</taxon>
        <taxon>Agaricomycetes</taxon>
        <taxon>Agaricomycetidae</taxon>
        <taxon>Agaricales</taxon>
        <taxon>Tricholomatineae</taxon>
        <taxon>Lyophyllaceae</taxon>
        <taxon>Lyophyllum</taxon>
    </lineage>
</organism>
<protein>
    <submittedName>
        <fullName evidence="2">Uncharacterized protein</fullName>
    </submittedName>
</protein>
<sequence length="109" mass="11373">MKGQHTQGGRLKPSVSAGNGYLSSSSLAFSSTCSGSASHHSFVAEHEPRDDGQHSLHAQKAKEKILVEYPKEPGDEEKAALGSPSKVNSPALGRQLKGLENICQGASGC</sequence>